<dbReference type="PRINTS" id="PR00072">
    <property type="entry name" value="MALOXRDTASE"/>
</dbReference>
<dbReference type="AlphaFoldDB" id="B4MPG5"/>
<dbReference type="eggNOG" id="KOG1257">
    <property type="taxonomic scope" value="Eukaryota"/>
</dbReference>
<gene>
    <name evidence="4" type="primary">Dwil\GK21603</name>
    <name evidence="4" type="ORF">Dwil_GK21603</name>
</gene>
<dbReference type="GO" id="GO:0051287">
    <property type="term" value="F:NAD binding"/>
    <property type="evidence" value="ECO:0007669"/>
    <property type="project" value="InterPro"/>
</dbReference>
<dbReference type="FunCoup" id="B4MPG5">
    <property type="interactions" value="180"/>
</dbReference>
<dbReference type="Proteomes" id="UP000007798">
    <property type="component" value="Unassembled WGS sequence"/>
</dbReference>
<dbReference type="Pfam" id="PF00390">
    <property type="entry name" value="malic"/>
    <property type="match status" value="2"/>
</dbReference>
<keyword evidence="5" id="KW-1185">Reference proteome</keyword>
<dbReference type="CDD" id="cd05312">
    <property type="entry name" value="NAD_bind_1_malic_enz"/>
    <property type="match status" value="1"/>
</dbReference>
<dbReference type="GO" id="GO:0005739">
    <property type="term" value="C:mitochondrion"/>
    <property type="evidence" value="ECO:0007669"/>
    <property type="project" value="TreeGrafter"/>
</dbReference>
<dbReference type="OrthoDB" id="5365701at2759"/>
<dbReference type="GO" id="GO:0004473">
    <property type="term" value="F:malate dehydrogenase (decarboxylating) (NADP+) activity"/>
    <property type="evidence" value="ECO:0007669"/>
    <property type="project" value="TreeGrafter"/>
</dbReference>
<dbReference type="PANTHER" id="PTHR23406">
    <property type="entry name" value="MALIC ENZYME-RELATED"/>
    <property type="match status" value="1"/>
</dbReference>
<dbReference type="InterPro" id="IPR046346">
    <property type="entry name" value="Aminoacid_DH-like_N_sf"/>
</dbReference>
<protein>
    <submittedName>
        <fullName evidence="4">GK21603</fullName>
    </submittedName>
</protein>
<dbReference type="Gene3D" id="3.40.50.10380">
    <property type="entry name" value="Malic enzyme, N-terminal domain"/>
    <property type="match status" value="2"/>
</dbReference>
<feature type="domain" description="Malic enzyme NAD-binding" evidence="2">
    <location>
        <begin position="505"/>
        <end position="755"/>
    </location>
</feature>
<sequence>MGISVGKLELYTALGRIDPQYALPVTLDVGTNNEKLLNDPLYIGIREKRMTGEEYEDFVDEFIDAVTETWSHKTLVHFEDFSTVHAFRFLDKYQNCYTFINDDVQGTASTVLSGFLVIEKITKKPLNEHVFLFAGAGSAATGTADLLVKELIQRGLEKDEAVKNIYLCDEKGLVTKDRPDMLERLKPLAKDTSMAIKSVAECVEKLKPSILVGATGVGGIFTEQILQNMAKNHEKPGIIALSNPTDKSECTAEQAYKHTEGLAFTMEERQILGVHGLWPCSYRTIHDQLYAVMANFNARSDNIGRFTYLLSLSRRHQRLFFRFLREHLEKVMPIVYTPTVADVVNAYGLLFRDPTGLYVTIFDRGHIIDVLKNWRAEKQVRAVCVSDGGRVLGLGDMGASSMGICVGKMALYTALGGVPPNQLLPIALDVGTDNEELLNDPLYVGARTKRVQGDEYEEFVQEFVDAVLECFGPNTCIHFEDFATPNAFKFLEKYQRSFCCFNDDIQGTGAMSLAGFFNVERVVQRKLEDHVFLFAGIGSACLGIANMLLSELKRRGLKQKDACQNIYMINEHGLLNDALPGCVNEARKFAKPLDCVKLDEAVEQLKPSILVGGSSVRGLFTEEVLRLMAKYNERPVIFALSNPTNKAECTAEQAYQYTEGRAIFCGGSPFPPVTYNGKRLQPGQANNCLIYPGLALGAISARASYLPNEVFSVAASTIAKFTSEENLNSGNMYPSMRDANEVSFHVGVSVAEYLIENDISNLRPLPENICEYMKNRQYSLDYGKSLPETWTFPHFPVSYQK</sequence>
<evidence type="ECO:0000256" key="1">
    <source>
        <dbReference type="ARBA" id="ARBA00008785"/>
    </source>
</evidence>
<dbReference type="SMART" id="SM00919">
    <property type="entry name" value="Malic_M"/>
    <property type="match status" value="2"/>
</dbReference>
<evidence type="ECO:0000259" key="3">
    <source>
        <dbReference type="SMART" id="SM01274"/>
    </source>
</evidence>
<dbReference type="KEGG" id="dwi:6640257"/>
<dbReference type="InterPro" id="IPR001891">
    <property type="entry name" value="Malic_OxRdtase"/>
</dbReference>
<feature type="domain" description="Malic enzyme N-terminal" evidence="3">
    <location>
        <begin position="313"/>
        <end position="495"/>
    </location>
</feature>
<dbReference type="Pfam" id="PF03949">
    <property type="entry name" value="Malic_M"/>
    <property type="match status" value="2"/>
</dbReference>
<dbReference type="OMA" id="HNWIDEG"/>
<dbReference type="GO" id="GO:0006108">
    <property type="term" value="P:malate metabolic process"/>
    <property type="evidence" value="ECO:0007669"/>
    <property type="project" value="TreeGrafter"/>
</dbReference>
<dbReference type="SUPFAM" id="SSF51735">
    <property type="entry name" value="NAD(P)-binding Rossmann-fold domains"/>
    <property type="match status" value="2"/>
</dbReference>
<dbReference type="InterPro" id="IPR012301">
    <property type="entry name" value="Malic_N_dom"/>
</dbReference>
<dbReference type="SMART" id="SM01274">
    <property type="entry name" value="malic"/>
    <property type="match status" value="2"/>
</dbReference>
<dbReference type="InterPro" id="IPR012302">
    <property type="entry name" value="Malic_NAD-bd"/>
</dbReference>
<feature type="domain" description="Malic enzyme NAD-binding" evidence="2">
    <location>
        <begin position="104"/>
        <end position="292"/>
    </location>
</feature>
<dbReference type="InterPro" id="IPR036291">
    <property type="entry name" value="NAD(P)-bd_dom_sf"/>
</dbReference>
<dbReference type="Gene3D" id="3.40.50.720">
    <property type="entry name" value="NAD(P)-binding Rossmann-like Domain"/>
    <property type="match status" value="1"/>
</dbReference>
<dbReference type="NCBIfam" id="NF010052">
    <property type="entry name" value="PRK13529.1"/>
    <property type="match status" value="1"/>
</dbReference>
<reference evidence="4 5" key="1">
    <citation type="journal article" date="2007" name="Nature">
        <title>Evolution of genes and genomes on the Drosophila phylogeny.</title>
        <authorList>
            <consortium name="Drosophila 12 Genomes Consortium"/>
            <person name="Clark A.G."/>
            <person name="Eisen M.B."/>
            <person name="Smith D.R."/>
            <person name="Bergman C.M."/>
            <person name="Oliver B."/>
            <person name="Markow T.A."/>
            <person name="Kaufman T.C."/>
            <person name="Kellis M."/>
            <person name="Gelbart W."/>
            <person name="Iyer V.N."/>
            <person name="Pollard D.A."/>
            <person name="Sackton T.B."/>
            <person name="Larracuente A.M."/>
            <person name="Singh N.D."/>
            <person name="Abad J.P."/>
            <person name="Abt D.N."/>
            <person name="Adryan B."/>
            <person name="Aguade M."/>
            <person name="Akashi H."/>
            <person name="Anderson W.W."/>
            <person name="Aquadro C.F."/>
            <person name="Ardell D.H."/>
            <person name="Arguello R."/>
            <person name="Artieri C.G."/>
            <person name="Barbash D.A."/>
            <person name="Barker D."/>
            <person name="Barsanti P."/>
            <person name="Batterham P."/>
            <person name="Batzoglou S."/>
            <person name="Begun D."/>
            <person name="Bhutkar A."/>
            <person name="Blanco E."/>
            <person name="Bosak S.A."/>
            <person name="Bradley R.K."/>
            <person name="Brand A.D."/>
            <person name="Brent M.R."/>
            <person name="Brooks A.N."/>
            <person name="Brown R.H."/>
            <person name="Butlin R.K."/>
            <person name="Caggese C."/>
            <person name="Calvi B.R."/>
            <person name="Bernardo de Carvalho A."/>
            <person name="Caspi A."/>
            <person name="Castrezana S."/>
            <person name="Celniker S.E."/>
            <person name="Chang J.L."/>
            <person name="Chapple C."/>
            <person name="Chatterji S."/>
            <person name="Chinwalla A."/>
            <person name="Civetta A."/>
            <person name="Clifton S.W."/>
            <person name="Comeron J.M."/>
            <person name="Costello J.C."/>
            <person name="Coyne J.A."/>
            <person name="Daub J."/>
            <person name="David R.G."/>
            <person name="Delcher A.L."/>
            <person name="Delehaunty K."/>
            <person name="Do C.B."/>
            <person name="Ebling H."/>
            <person name="Edwards K."/>
            <person name="Eickbush T."/>
            <person name="Evans J.D."/>
            <person name="Filipski A."/>
            <person name="Findeiss S."/>
            <person name="Freyhult E."/>
            <person name="Fulton L."/>
            <person name="Fulton R."/>
            <person name="Garcia A.C."/>
            <person name="Gardiner A."/>
            <person name="Garfield D.A."/>
            <person name="Garvin B.E."/>
            <person name="Gibson G."/>
            <person name="Gilbert D."/>
            <person name="Gnerre S."/>
            <person name="Godfrey J."/>
            <person name="Good R."/>
            <person name="Gotea V."/>
            <person name="Gravely B."/>
            <person name="Greenberg A.J."/>
            <person name="Griffiths-Jones S."/>
            <person name="Gross S."/>
            <person name="Guigo R."/>
            <person name="Gustafson E.A."/>
            <person name="Haerty W."/>
            <person name="Hahn M.W."/>
            <person name="Halligan D.L."/>
            <person name="Halpern A.L."/>
            <person name="Halter G.M."/>
            <person name="Han M.V."/>
            <person name="Heger A."/>
            <person name="Hillier L."/>
            <person name="Hinrichs A.S."/>
            <person name="Holmes I."/>
            <person name="Hoskins R.A."/>
            <person name="Hubisz M.J."/>
            <person name="Hultmark D."/>
            <person name="Huntley M.A."/>
            <person name="Jaffe D.B."/>
            <person name="Jagadeeshan S."/>
            <person name="Jeck W.R."/>
            <person name="Johnson J."/>
            <person name="Jones C.D."/>
            <person name="Jordan W.C."/>
            <person name="Karpen G.H."/>
            <person name="Kataoka E."/>
            <person name="Keightley P.D."/>
            <person name="Kheradpour P."/>
            <person name="Kirkness E.F."/>
            <person name="Koerich L.B."/>
            <person name="Kristiansen K."/>
            <person name="Kudrna D."/>
            <person name="Kulathinal R.J."/>
            <person name="Kumar S."/>
            <person name="Kwok R."/>
            <person name="Lander E."/>
            <person name="Langley C.H."/>
            <person name="Lapoint R."/>
            <person name="Lazzaro B.P."/>
            <person name="Lee S.J."/>
            <person name="Levesque L."/>
            <person name="Li R."/>
            <person name="Lin C.F."/>
            <person name="Lin M.F."/>
            <person name="Lindblad-Toh K."/>
            <person name="Llopart A."/>
            <person name="Long M."/>
            <person name="Low L."/>
            <person name="Lozovsky E."/>
            <person name="Lu J."/>
            <person name="Luo M."/>
            <person name="Machado C.A."/>
            <person name="Makalowski W."/>
            <person name="Marzo M."/>
            <person name="Matsuda M."/>
            <person name="Matzkin L."/>
            <person name="McAllister B."/>
            <person name="McBride C.S."/>
            <person name="McKernan B."/>
            <person name="McKernan K."/>
            <person name="Mendez-Lago M."/>
            <person name="Minx P."/>
            <person name="Mollenhauer M.U."/>
            <person name="Montooth K."/>
            <person name="Mount S.M."/>
            <person name="Mu X."/>
            <person name="Myers E."/>
            <person name="Negre B."/>
            <person name="Newfeld S."/>
            <person name="Nielsen R."/>
            <person name="Noor M.A."/>
            <person name="O'Grady P."/>
            <person name="Pachter L."/>
            <person name="Papaceit M."/>
            <person name="Parisi M.J."/>
            <person name="Parisi M."/>
            <person name="Parts L."/>
            <person name="Pedersen J.S."/>
            <person name="Pesole G."/>
            <person name="Phillippy A.M."/>
            <person name="Ponting C.P."/>
            <person name="Pop M."/>
            <person name="Porcelli D."/>
            <person name="Powell J.R."/>
            <person name="Prohaska S."/>
            <person name="Pruitt K."/>
            <person name="Puig M."/>
            <person name="Quesneville H."/>
            <person name="Ram K.R."/>
            <person name="Rand D."/>
            <person name="Rasmussen M.D."/>
            <person name="Reed L.K."/>
            <person name="Reenan R."/>
            <person name="Reily A."/>
            <person name="Remington K.A."/>
            <person name="Rieger T.T."/>
            <person name="Ritchie M.G."/>
            <person name="Robin C."/>
            <person name="Rogers Y.H."/>
            <person name="Rohde C."/>
            <person name="Rozas J."/>
            <person name="Rubenfield M.J."/>
            <person name="Ruiz A."/>
            <person name="Russo S."/>
            <person name="Salzberg S.L."/>
            <person name="Sanchez-Gracia A."/>
            <person name="Saranga D.J."/>
            <person name="Sato H."/>
            <person name="Schaeffer S.W."/>
            <person name="Schatz M.C."/>
            <person name="Schlenke T."/>
            <person name="Schwartz R."/>
            <person name="Segarra C."/>
            <person name="Singh R.S."/>
            <person name="Sirot L."/>
            <person name="Sirota M."/>
            <person name="Sisneros N.B."/>
            <person name="Smith C.D."/>
            <person name="Smith T.F."/>
            <person name="Spieth J."/>
            <person name="Stage D.E."/>
            <person name="Stark A."/>
            <person name="Stephan W."/>
            <person name="Strausberg R.L."/>
            <person name="Strempel S."/>
            <person name="Sturgill D."/>
            <person name="Sutton G."/>
            <person name="Sutton G.G."/>
            <person name="Tao W."/>
            <person name="Teichmann S."/>
            <person name="Tobari Y.N."/>
            <person name="Tomimura Y."/>
            <person name="Tsolas J.M."/>
            <person name="Valente V.L."/>
            <person name="Venter E."/>
            <person name="Venter J.C."/>
            <person name="Vicario S."/>
            <person name="Vieira F.G."/>
            <person name="Vilella A.J."/>
            <person name="Villasante A."/>
            <person name="Walenz B."/>
            <person name="Wang J."/>
            <person name="Wasserman M."/>
            <person name="Watts T."/>
            <person name="Wilson D."/>
            <person name="Wilson R.K."/>
            <person name="Wing R.A."/>
            <person name="Wolfner M.F."/>
            <person name="Wong A."/>
            <person name="Wong G.K."/>
            <person name="Wu C.I."/>
            <person name="Wu G."/>
            <person name="Yamamoto D."/>
            <person name="Yang H.P."/>
            <person name="Yang S.P."/>
            <person name="Yorke J.A."/>
            <person name="Yoshida K."/>
            <person name="Zdobnov E."/>
            <person name="Zhang P."/>
            <person name="Zhang Y."/>
            <person name="Zimin A.V."/>
            <person name="Baldwin J."/>
            <person name="Abdouelleil A."/>
            <person name="Abdulkadir J."/>
            <person name="Abebe A."/>
            <person name="Abera B."/>
            <person name="Abreu J."/>
            <person name="Acer S.C."/>
            <person name="Aftuck L."/>
            <person name="Alexander A."/>
            <person name="An P."/>
            <person name="Anderson E."/>
            <person name="Anderson S."/>
            <person name="Arachi H."/>
            <person name="Azer M."/>
            <person name="Bachantsang P."/>
            <person name="Barry A."/>
            <person name="Bayul T."/>
            <person name="Berlin A."/>
            <person name="Bessette D."/>
            <person name="Bloom T."/>
            <person name="Blye J."/>
            <person name="Boguslavskiy L."/>
            <person name="Bonnet C."/>
            <person name="Boukhgalter B."/>
            <person name="Bourzgui I."/>
            <person name="Brown A."/>
            <person name="Cahill P."/>
            <person name="Channer S."/>
            <person name="Cheshatsang Y."/>
            <person name="Chuda L."/>
            <person name="Citroen M."/>
            <person name="Collymore A."/>
            <person name="Cooke P."/>
            <person name="Costello M."/>
            <person name="D'Aco K."/>
            <person name="Daza R."/>
            <person name="De Haan G."/>
            <person name="DeGray S."/>
            <person name="DeMaso C."/>
            <person name="Dhargay N."/>
            <person name="Dooley K."/>
            <person name="Dooley E."/>
            <person name="Doricent M."/>
            <person name="Dorje P."/>
            <person name="Dorjee K."/>
            <person name="Dupes A."/>
            <person name="Elong R."/>
            <person name="Falk J."/>
            <person name="Farina A."/>
            <person name="Faro S."/>
            <person name="Ferguson D."/>
            <person name="Fisher S."/>
            <person name="Foley C.D."/>
            <person name="Franke A."/>
            <person name="Friedrich D."/>
            <person name="Gadbois L."/>
            <person name="Gearin G."/>
            <person name="Gearin C.R."/>
            <person name="Giannoukos G."/>
            <person name="Goode T."/>
            <person name="Graham J."/>
            <person name="Grandbois E."/>
            <person name="Grewal S."/>
            <person name="Gyaltsen K."/>
            <person name="Hafez N."/>
            <person name="Hagos B."/>
            <person name="Hall J."/>
            <person name="Henson C."/>
            <person name="Hollinger A."/>
            <person name="Honan T."/>
            <person name="Huard M.D."/>
            <person name="Hughes L."/>
            <person name="Hurhula B."/>
            <person name="Husby M.E."/>
            <person name="Kamat A."/>
            <person name="Kanga B."/>
            <person name="Kashin S."/>
            <person name="Khazanovich D."/>
            <person name="Kisner P."/>
            <person name="Lance K."/>
            <person name="Lara M."/>
            <person name="Lee W."/>
            <person name="Lennon N."/>
            <person name="Letendre F."/>
            <person name="LeVine R."/>
            <person name="Lipovsky A."/>
            <person name="Liu X."/>
            <person name="Liu J."/>
            <person name="Liu S."/>
            <person name="Lokyitsang T."/>
            <person name="Lokyitsang Y."/>
            <person name="Lubonja R."/>
            <person name="Lui A."/>
            <person name="MacDonald P."/>
            <person name="Magnisalis V."/>
            <person name="Maru K."/>
            <person name="Matthews C."/>
            <person name="McCusker W."/>
            <person name="McDonough S."/>
            <person name="Mehta T."/>
            <person name="Meldrim J."/>
            <person name="Meneus L."/>
            <person name="Mihai O."/>
            <person name="Mihalev A."/>
            <person name="Mihova T."/>
            <person name="Mittelman R."/>
            <person name="Mlenga V."/>
            <person name="Montmayeur A."/>
            <person name="Mulrain L."/>
            <person name="Navidi A."/>
            <person name="Naylor J."/>
            <person name="Negash T."/>
            <person name="Nguyen T."/>
            <person name="Nguyen N."/>
            <person name="Nicol R."/>
            <person name="Norbu C."/>
            <person name="Norbu N."/>
            <person name="Novod N."/>
            <person name="O'Neill B."/>
            <person name="Osman S."/>
            <person name="Markiewicz E."/>
            <person name="Oyono O.L."/>
            <person name="Patti C."/>
            <person name="Phunkhang P."/>
            <person name="Pierre F."/>
            <person name="Priest M."/>
            <person name="Raghuraman S."/>
            <person name="Rege F."/>
            <person name="Reyes R."/>
            <person name="Rise C."/>
            <person name="Rogov P."/>
            <person name="Ross K."/>
            <person name="Ryan E."/>
            <person name="Settipalli S."/>
            <person name="Shea T."/>
            <person name="Sherpa N."/>
            <person name="Shi L."/>
            <person name="Shih D."/>
            <person name="Sparrow T."/>
            <person name="Spaulding J."/>
            <person name="Stalker J."/>
            <person name="Stange-Thomann N."/>
            <person name="Stavropoulos S."/>
            <person name="Stone C."/>
            <person name="Strader C."/>
            <person name="Tesfaye S."/>
            <person name="Thomson T."/>
            <person name="Thoulutsang Y."/>
            <person name="Thoulutsang D."/>
            <person name="Topham K."/>
            <person name="Topping I."/>
            <person name="Tsamla T."/>
            <person name="Vassiliev H."/>
            <person name="Vo A."/>
            <person name="Wangchuk T."/>
            <person name="Wangdi T."/>
            <person name="Weiand M."/>
            <person name="Wilkinson J."/>
            <person name="Wilson A."/>
            <person name="Yadav S."/>
            <person name="Young G."/>
            <person name="Yu Q."/>
            <person name="Zembek L."/>
            <person name="Zhong D."/>
            <person name="Zimmer A."/>
            <person name="Zwirko Z."/>
            <person name="Jaffe D.B."/>
            <person name="Alvarez P."/>
            <person name="Brockman W."/>
            <person name="Butler J."/>
            <person name="Chin C."/>
            <person name="Gnerre S."/>
            <person name="Grabherr M."/>
            <person name="Kleber M."/>
            <person name="Mauceli E."/>
            <person name="MacCallum I."/>
        </authorList>
    </citation>
    <scope>NUCLEOTIDE SEQUENCE [LARGE SCALE GENOMIC DNA]</scope>
    <source>
        <strain evidence="5">Tucson 14030-0811.24</strain>
    </source>
</reference>
<evidence type="ECO:0000313" key="5">
    <source>
        <dbReference type="Proteomes" id="UP000007798"/>
    </source>
</evidence>
<dbReference type="SMR" id="B4MPG5"/>
<comment type="similarity">
    <text evidence="1">Belongs to the malic enzymes family.</text>
</comment>
<name>B4MPG5_DROWI</name>
<organism evidence="5">
    <name type="scientific">Drosophila willistoni</name>
    <name type="common">Fruit fly</name>
    <dbReference type="NCBI Taxonomy" id="7260"/>
    <lineage>
        <taxon>Eukaryota</taxon>
        <taxon>Metazoa</taxon>
        <taxon>Ecdysozoa</taxon>
        <taxon>Arthropoda</taxon>
        <taxon>Hexapoda</taxon>
        <taxon>Insecta</taxon>
        <taxon>Pterygota</taxon>
        <taxon>Neoptera</taxon>
        <taxon>Endopterygota</taxon>
        <taxon>Diptera</taxon>
        <taxon>Brachycera</taxon>
        <taxon>Muscomorpha</taxon>
        <taxon>Ephydroidea</taxon>
        <taxon>Drosophilidae</taxon>
        <taxon>Drosophila</taxon>
        <taxon>Sophophora</taxon>
    </lineage>
</organism>
<dbReference type="HOGENOM" id="CLU_351350_0_0_1"/>
<dbReference type="SUPFAM" id="SSF53223">
    <property type="entry name" value="Aminoacid dehydrogenase-like, N-terminal domain"/>
    <property type="match status" value="2"/>
</dbReference>
<dbReference type="PhylomeDB" id="B4MPG5"/>
<accession>B4MPG5</accession>
<dbReference type="PANTHER" id="PTHR23406:SF90">
    <property type="entry name" value="MALIC ENZYME-RELATED"/>
    <property type="match status" value="1"/>
</dbReference>
<evidence type="ECO:0000313" key="4">
    <source>
        <dbReference type="EMBL" id="EDW74004.1"/>
    </source>
</evidence>
<proteinExistence type="inferred from homology"/>
<dbReference type="InterPro" id="IPR037062">
    <property type="entry name" value="Malic_N_dom_sf"/>
</dbReference>
<dbReference type="STRING" id="7260.B4MPG5"/>
<evidence type="ECO:0000259" key="2">
    <source>
        <dbReference type="SMART" id="SM00919"/>
    </source>
</evidence>
<dbReference type="InParanoid" id="B4MPG5"/>
<feature type="domain" description="Malic enzyme N-terminal" evidence="3">
    <location>
        <begin position="1"/>
        <end position="94"/>
    </location>
</feature>
<dbReference type="EMBL" id="CH963849">
    <property type="protein sequence ID" value="EDW74004.1"/>
    <property type="molecule type" value="Genomic_DNA"/>
</dbReference>